<evidence type="ECO:0000313" key="12">
    <source>
        <dbReference type="EMBL" id="WGZ90738.1"/>
    </source>
</evidence>
<dbReference type="Proteomes" id="UP001300672">
    <property type="component" value="Chromosome"/>
</dbReference>
<feature type="domain" description="Cytochrome c" evidence="11">
    <location>
        <begin position="27"/>
        <end position="100"/>
    </location>
</feature>
<keyword evidence="10" id="KW-0732">Signal</keyword>
<keyword evidence="3 8" id="KW-0349">Heme</keyword>
<evidence type="ECO:0000256" key="9">
    <source>
        <dbReference type="PIRSR" id="PIRSR000005-2"/>
    </source>
</evidence>
<dbReference type="SUPFAM" id="SSF46626">
    <property type="entry name" value="Cytochrome c"/>
    <property type="match status" value="2"/>
</dbReference>
<dbReference type="InterPro" id="IPR036909">
    <property type="entry name" value="Cyt_c-like_dom_sf"/>
</dbReference>
<evidence type="ECO:0000256" key="8">
    <source>
        <dbReference type="PIRSR" id="PIRSR000005-1"/>
    </source>
</evidence>
<dbReference type="InterPro" id="IPR024167">
    <property type="entry name" value="Cytochrome_c4-like"/>
</dbReference>
<keyword evidence="7 9" id="KW-0408">Iron</keyword>
<dbReference type="PRINTS" id="PR00605">
    <property type="entry name" value="CYTCHROMECIC"/>
</dbReference>
<feature type="binding site" description="axial binding residue" evidence="9">
    <location>
        <position position="40"/>
    </location>
    <ligand>
        <name>heme c</name>
        <dbReference type="ChEBI" id="CHEBI:61717"/>
        <label>1</label>
    </ligand>
    <ligandPart>
        <name>Fe</name>
        <dbReference type="ChEBI" id="CHEBI:18248"/>
    </ligandPart>
</feature>
<comment type="subcellular location">
    <subcellularLocation>
        <location evidence="1">Periplasm</location>
    </subcellularLocation>
</comment>
<evidence type="ECO:0000256" key="6">
    <source>
        <dbReference type="ARBA" id="ARBA00022982"/>
    </source>
</evidence>
<gene>
    <name evidence="12" type="ORF">QJT80_14780</name>
</gene>
<feature type="binding site" description="covalent" evidence="8">
    <location>
        <position position="132"/>
    </location>
    <ligand>
        <name>heme c</name>
        <dbReference type="ChEBI" id="CHEBI:61717"/>
        <label>2</label>
    </ligand>
</feature>
<comment type="PTM">
    <text evidence="8">Binds 2 heme c groups covalently per subunit.</text>
</comment>
<dbReference type="EMBL" id="CP124755">
    <property type="protein sequence ID" value="WGZ90738.1"/>
    <property type="molecule type" value="Genomic_DNA"/>
</dbReference>
<dbReference type="PANTHER" id="PTHR33751">
    <property type="entry name" value="CBB3-TYPE CYTOCHROME C OXIDASE SUBUNIT FIXP"/>
    <property type="match status" value="1"/>
</dbReference>
<feature type="binding site" description="covalent" evidence="8">
    <location>
        <position position="36"/>
    </location>
    <ligand>
        <name>heme c</name>
        <dbReference type="ChEBI" id="CHEBI:61717"/>
        <label>1</label>
    </ligand>
</feature>
<sequence length="202" mass="20946">MKKVLMVVLAGLAVGVATSVWADGNVEAGKTKSATCAACHGADGNSVNPEWPKLAGQHPNYIVKQLTNFKEDARVNASMSPMAKPLSEQDMADLAAYFSSQAKKMGEADQTKVGLGEQVYKGGNNATGVAACAACHGPTGAGNPAANFPSLNGQHATYVKAQLLNFRSGARANDAGRMMRNVAAKMSDAEIDSVAEYIAGLK</sequence>
<keyword evidence="6" id="KW-0249">Electron transport</keyword>
<accession>A0AA95KK90</accession>
<dbReference type="GO" id="GO:0009055">
    <property type="term" value="F:electron transfer activity"/>
    <property type="evidence" value="ECO:0007669"/>
    <property type="project" value="InterPro"/>
</dbReference>
<feature type="binding site" description="axial binding residue" evidence="9">
    <location>
        <position position="179"/>
    </location>
    <ligand>
        <name>heme c</name>
        <dbReference type="ChEBI" id="CHEBI:61717"/>
        <label>2</label>
    </ligand>
    <ligandPart>
        <name>Fe</name>
        <dbReference type="ChEBI" id="CHEBI:18248"/>
    </ligandPart>
</feature>
<evidence type="ECO:0000256" key="7">
    <source>
        <dbReference type="ARBA" id="ARBA00023004"/>
    </source>
</evidence>
<feature type="domain" description="Cytochrome c" evidence="11">
    <location>
        <begin position="130"/>
        <end position="201"/>
    </location>
</feature>
<feature type="signal peptide" evidence="10">
    <location>
        <begin position="1"/>
        <end position="22"/>
    </location>
</feature>
<dbReference type="InterPro" id="IPR009056">
    <property type="entry name" value="Cyt_c-like_dom"/>
</dbReference>
<keyword evidence="4 9" id="KW-0479">Metal-binding</keyword>
<feature type="binding site" description="axial binding residue" evidence="9">
    <location>
        <position position="79"/>
    </location>
    <ligand>
        <name>heme c</name>
        <dbReference type="ChEBI" id="CHEBI:61717"/>
        <label>1</label>
    </ligand>
    <ligandPart>
        <name>Fe</name>
        <dbReference type="ChEBI" id="CHEBI:18248"/>
    </ligandPart>
</feature>
<dbReference type="Pfam" id="PF00034">
    <property type="entry name" value="Cytochrom_C"/>
    <property type="match status" value="2"/>
</dbReference>
<proteinExistence type="predicted"/>
<feature type="binding site" description="covalent" evidence="8">
    <location>
        <position position="39"/>
    </location>
    <ligand>
        <name>heme c</name>
        <dbReference type="ChEBI" id="CHEBI:61717"/>
        <label>1</label>
    </ligand>
</feature>
<dbReference type="AlphaFoldDB" id="A0AA95KK90"/>
<dbReference type="PANTHER" id="PTHR33751:SF9">
    <property type="entry name" value="CYTOCHROME C4"/>
    <property type="match status" value="1"/>
</dbReference>
<evidence type="ECO:0000256" key="2">
    <source>
        <dbReference type="ARBA" id="ARBA00022448"/>
    </source>
</evidence>
<dbReference type="InterPro" id="IPR050597">
    <property type="entry name" value="Cytochrome_c_Oxidase_Subunit"/>
</dbReference>
<dbReference type="GO" id="GO:0020037">
    <property type="term" value="F:heme binding"/>
    <property type="evidence" value="ECO:0007669"/>
    <property type="project" value="InterPro"/>
</dbReference>
<feature type="chain" id="PRO_5041667310" evidence="10">
    <location>
        <begin position="23"/>
        <end position="202"/>
    </location>
</feature>
<feature type="binding site" description="axial binding residue" evidence="9">
    <location>
        <position position="136"/>
    </location>
    <ligand>
        <name>heme c</name>
        <dbReference type="ChEBI" id="CHEBI:61717"/>
        <label>2</label>
    </ligand>
    <ligandPart>
        <name>Fe</name>
        <dbReference type="ChEBI" id="CHEBI:18248"/>
    </ligandPart>
</feature>
<protein>
    <submittedName>
        <fullName evidence="12">C-type cytochrome</fullName>
    </submittedName>
</protein>
<dbReference type="GO" id="GO:0042597">
    <property type="term" value="C:periplasmic space"/>
    <property type="evidence" value="ECO:0007669"/>
    <property type="project" value="UniProtKB-SubCell"/>
</dbReference>
<keyword evidence="5" id="KW-0574">Periplasm</keyword>
<reference evidence="12" key="2">
    <citation type="submission" date="2023-04" db="EMBL/GenBank/DDBJ databases">
        <authorList>
            <person name="Beletskiy A.V."/>
            <person name="Mardanov A.V."/>
            <person name="Ravin N.V."/>
        </authorList>
    </citation>
    <scope>NUCLEOTIDE SEQUENCE</scope>
    <source>
        <strain evidence="12">GKL-01</strain>
    </source>
</reference>
<reference evidence="12" key="1">
    <citation type="journal article" date="2023" name="Int. J. Mol. Sci.">
        <title>Metagenomics Revealed a New Genus 'Candidatus Thiocaldithrix dubininis' gen. nov., sp. nov. and a New Species 'Candidatus Thiothrix putei' sp. nov. in the Family Thiotrichaceae, Some Members of Which Have Traits of Both Na+- and H+-Motive Energetics.</title>
        <authorList>
            <person name="Ravin N.V."/>
            <person name="Muntyan M.S."/>
            <person name="Smolyakov D.D."/>
            <person name="Rudenko T.S."/>
            <person name="Beletsky A.V."/>
            <person name="Mardanov A.V."/>
            <person name="Grabovich M.Y."/>
        </authorList>
    </citation>
    <scope>NUCLEOTIDE SEQUENCE</scope>
    <source>
        <strain evidence="12">GKL-01</strain>
    </source>
</reference>
<evidence type="ECO:0000256" key="4">
    <source>
        <dbReference type="ARBA" id="ARBA00022723"/>
    </source>
</evidence>
<keyword evidence="2" id="KW-0813">Transport</keyword>
<dbReference type="GO" id="GO:0005506">
    <property type="term" value="F:iron ion binding"/>
    <property type="evidence" value="ECO:0007669"/>
    <property type="project" value="InterPro"/>
</dbReference>
<evidence type="ECO:0000256" key="3">
    <source>
        <dbReference type="ARBA" id="ARBA00022617"/>
    </source>
</evidence>
<dbReference type="Gene3D" id="1.10.760.10">
    <property type="entry name" value="Cytochrome c-like domain"/>
    <property type="match status" value="2"/>
</dbReference>
<evidence type="ECO:0000256" key="10">
    <source>
        <dbReference type="SAM" id="SignalP"/>
    </source>
</evidence>
<organism evidence="12">
    <name type="scientific">Candidatus Thiocaldithrix dubininis</name>
    <dbReference type="NCBI Taxonomy" id="3080823"/>
    <lineage>
        <taxon>Bacteria</taxon>
        <taxon>Pseudomonadati</taxon>
        <taxon>Pseudomonadota</taxon>
        <taxon>Gammaproteobacteria</taxon>
        <taxon>Thiotrichales</taxon>
        <taxon>Thiotrichaceae</taxon>
        <taxon>Candidatus Thiocaldithrix</taxon>
    </lineage>
</organism>
<name>A0AA95KK90_9GAMM</name>
<evidence type="ECO:0000259" key="11">
    <source>
        <dbReference type="Pfam" id="PF00034"/>
    </source>
</evidence>
<evidence type="ECO:0000256" key="5">
    <source>
        <dbReference type="ARBA" id="ARBA00022764"/>
    </source>
</evidence>
<dbReference type="PIRSF" id="PIRSF000005">
    <property type="entry name" value="Cytochrome_c4"/>
    <property type="match status" value="1"/>
</dbReference>
<feature type="binding site" description="covalent" evidence="8">
    <location>
        <position position="135"/>
    </location>
    <ligand>
        <name>heme c</name>
        <dbReference type="ChEBI" id="CHEBI:61717"/>
        <label>2</label>
    </ligand>
</feature>
<evidence type="ECO:0000256" key="1">
    <source>
        <dbReference type="ARBA" id="ARBA00004418"/>
    </source>
</evidence>
<dbReference type="KEGG" id="tdu:QJT80_14780"/>
<dbReference type="InterPro" id="IPR008168">
    <property type="entry name" value="Cyt_C_IC"/>
</dbReference>